<keyword evidence="6 14" id="KW-0812">Transmembrane</keyword>
<dbReference type="GO" id="GO:1990573">
    <property type="term" value="P:potassium ion import across plasma membrane"/>
    <property type="evidence" value="ECO:0007669"/>
    <property type="project" value="TreeGrafter"/>
</dbReference>
<dbReference type="CDD" id="cd02080">
    <property type="entry name" value="P-type_ATPase_cation"/>
    <property type="match status" value="1"/>
</dbReference>
<comment type="caution">
    <text evidence="16">The sequence shown here is derived from an EMBL/GenBank/DDBJ whole genome shotgun (WGS) entry which is preliminary data.</text>
</comment>
<feature type="transmembrane region" description="Helical" evidence="14">
    <location>
        <begin position="280"/>
        <end position="302"/>
    </location>
</feature>
<feature type="transmembrane region" description="Helical" evidence="14">
    <location>
        <begin position="250"/>
        <end position="268"/>
    </location>
</feature>
<protein>
    <submittedName>
        <fullName evidence="16">Carbonate dehydratase</fullName>
    </submittedName>
</protein>
<evidence type="ECO:0000256" key="5">
    <source>
        <dbReference type="ARBA" id="ARBA00022553"/>
    </source>
</evidence>
<organism evidence="16 17">
    <name type="scientific">Paraliobacillus quinghaiensis</name>
    <dbReference type="NCBI Taxonomy" id="470815"/>
    <lineage>
        <taxon>Bacteria</taxon>
        <taxon>Bacillati</taxon>
        <taxon>Bacillota</taxon>
        <taxon>Bacilli</taxon>
        <taxon>Bacillales</taxon>
        <taxon>Bacillaceae</taxon>
        <taxon>Paraliobacillus</taxon>
    </lineage>
</organism>
<dbReference type="InterPro" id="IPR044492">
    <property type="entry name" value="P_typ_ATPase_HD_dom"/>
</dbReference>
<comment type="subcellular location">
    <subcellularLocation>
        <location evidence="1">Cell membrane</location>
        <topology evidence="1">Multi-pass membrane protein</topology>
    </subcellularLocation>
</comment>
<dbReference type="SMART" id="SM00831">
    <property type="entry name" value="Cation_ATPase_N"/>
    <property type="match status" value="1"/>
</dbReference>
<evidence type="ECO:0000256" key="11">
    <source>
        <dbReference type="ARBA" id="ARBA00022989"/>
    </source>
</evidence>
<dbReference type="GO" id="GO:0030007">
    <property type="term" value="P:intracellular potassium ion homeostasis"/>
    <property type="evidence" value="ECO:0007669"/>
    <property type="project" value="TreeGrafter"/>
</dbReference>
<name>A0A917TIG2_9BACI</name>
<keyword evidence="10" id="KW-1278">Translocase</keyword>
<keyword evidence="13 14" id="KW-0472">Membrane</keyword>
<dbReference type="InterPro" id="IPR059000">
    <property type="entry name" value="ATPase_P-type_domA"/>
</dbReference>
<dbReference type="SUPFAM" id="SSF56784">
    <property type="entry name" value="HAD-like"/>
    <property type="match status" value="1"/>
</dbReference>
<dbReference type="SUPFAM" id="SSF81660">
    <property type="entry name" value="Metal cation-transporting ATPase, ATP-binding domain N"/>
    <property type="match status" value="1"/>
</dbReference>
<dbReference type="Gene3D" id="1.20.1110.10">
    <property type="entry name" value="Calcium-transporting ATPase, transmembrane domain"/>
    <property type="match status" value="1"/>
</dbReference>
<keyword evidence="4" id="KW-1003">Cell membrane</keyword>
<dbReference type="InterPro" id="IPR006068">
    <property type="entry name" value="ATPase_P-typ_cation-transptr_C"/>
</dbReference>
<feature type="transmembrane region" description="Helical" evidence="14">
    <location>
        <begin position="681"/>
        <end position="705"/>
    </location>
</feature>
<dbReference type="PRINTS" id="PR00119">
    <property type="entry name" value="CATATPASE"/>
</dbReference>
<dbReference type="GO" id="GO:0005886">
    <property type="term" value="C:plasma membrane"/>
    <property type="evidence" value="ECO:0007669"/>
    <property type="project" value="UniProtKB-SubCell"/>
</dbReference>
<dbReference type="GO" id="GO:1902600">
    <property type="term" value="P:proton transmembrane transport"/>
    <property type="evidence" value="ECO:0007669"/>
    <property type="project" value="TreeGrafter"/>
</dbReference>
<dbReference type="NCBIfam" id="TIGR01494">
    <property type="entry name" value="ATPase_P-type"/>
    <property type="match status" value="2"/>
</dbReference>
<dbReference type="SUPFAM" id="SSF81653">
    <property type="entry name" value="Calcium ATPase, transduction domain A"/>
    <property type="match status" value="1"/>
</dbReference>
<evidence type="ECO:0000256" key="2">
    <source>
        <dbReference type="ARBA" id="ARBA00005675"/>
    </source>
</evidence>
<dbReference type="Pfam" id="PF00690">
    <property type="entry name" value="Cation_ATPase_N"/>
    <property type="match status" value="1"/>
</dbReference>
<dbReference type="PANTHER" id="PTHR43294">
    <property type="entry name" value="SODIUM/POTASSIUM-TRANSPORTING ATPASE SUBUNIT ALPHA"/>
    <property type="match status" value="1"/>
</dbReference>
<reference evidence="16" key="2">
    <citation type="submission" date="2020-09" db="EMBL/GenBank/DDBJ databases">
        <authorList>
            <person name="Sun Q."/>
            <person name="Zhou Y."/>
        </authorList>
    </citation>
    <scope>NUCLEOTIDE SEQUENCE</scope>
    <source>
        <strain evidence="16">CGMCC 1.6333</strain>
    </source>
</reference>
<dbReference type="Pfam" id="PF13246">
    <property type="entry name" value="Cation_ATPase"/>
    <property type="match status" value="1"/>
</dbReference>
<feature type="transmembrane region" description="Helical" evidence="14">
    <location>
        <begin position="821"/>
        <end position="841"/>
    </location>
</feature>
<dbReference type="Gene3D" id="2.70.150.10">
    <property type="entry name" value="Calcium-transporting ATPase, cytoplasmic transduction domain A"/>
    <property type="match status" value="1"/>
</dbReference>
<feature type="transmembrane region" description="Helical" evidence="14">
    <location>
        <begin position="86"/>
        <end position="102"/>
    </location>
</feature>
<evidence type="ECO:0000256" key="9">
    <source>
        <dbReference type="ARBA" id="ARBA00022842"/>
    </source>
</evidence>
<evidence type="ECO:0000256" key="8">
    <source>
        <dbReference type="ARBA" id="ARBA00022840"/>
    </source>
</evidence>
<evidence type="ECO:0000256" key="4">
    <source>
        <dbReference type="ARBA" id="ARBA00022475"/>
    </source>
</evidence>
<dbReference type="Gene3D" id="3.40.1110.10">
    <property type="entry name" value="Calcium-transporting ATPase, cytoplasmic domain N"/>
    <property type="match status" value="1"/>
</dbReference>
<feature type="domain" description="Cation-transporting P-type ATPase N-terminal" evidence="15">
    <location>
        <begin position="8"/>
        <end position="82"/>
    </location>
</feature>
<keyword evidence="8" id="KW-0067">ATP-binding</keyword>
<dbReference type="PRINTS" id="PR00120">
    <property type="entry name" value="HATPASE"/>
</dbReference>
<dbReference type="FunFam" id="3.40.50.1000:FF:000028">
    <property type="entry name" value="Calcium-transporting P-type ATPase, putative"/>
    <property type="match status" value="1"/>
</dbReference>
<dbReference type="PROSITE" id="PS00154">
    <property type="entry name" value="ATPASE_E1_E2"/>
    <property type="match status" value="1"/>
</dbReference>
<evidence type="ECO:0000256" key="3">
    <source>
        <dbReference type="ARBA" id="ARBA00022448"/>
    </source>
</evidence>
<keyword evidence="11 14" id="KW-1133">Transmembrane helix</keyword>
<reference evidence="16" key="1">
    <citation type="journal article" date="2014" name="Int. J. Syst. Evol. Microbiol.">
        <title>Complete genome sequence of Corynebacterium casei LMG S-19264T (=DSM 44701T), isolated from a smear-ripened cheese.</title>
        <authorList>
            <consortium name="US DOE Joint Genome Institute (JGI-PGF)"/>
            <person name="Walter F."/>
            <person name="Albersmeier A."/>
            <person name="Kalinowski J."/>
            <person name="Ruckert C."/>
        </authorList>
    </citation>
    <scope>NUCLEOTIDE SEQUENCE</scope>
    <source>
        <strain evidence="16">CGMCC 1.6333</strain>
    </source>
</reference>
<dbReference type="InterPro" id="IPR023298">
    <property type="entry name" value="ATPase_P-typ_TM_dom_sf"/>
</dbReference>
<dbReference type="InterPro" id="IPR004014">
    <property type="entry name" value="ATPase_P-typ_cation-transptr_N"/>
</dbReference>
<dbReference type="Gene3D" id="3.40.50.1000">
    <property type="entry name" value="HAD superfamily/HAD-like"/>
    <property type="match status" value="1"/>
</dbReference>
<dbReference type="Pfam" id="PF00122">
    <property type="entry name" value="E1-E2_ATPase"/>
    <property type="match status" value="1"/>
</dbReference>
<keyword evidence="5" id="KW-0597">Phosphoprotein</keyword>
<feature type="transmembrane region" description="Helical" evidence="14">
    <location>
        <begin position="853"/>
        <end position="870"/>
    </location>
</feature>
<feature type="transmembrane region" description="Helical" evidence="14">
    <location>
        <begin position="782"/>
        <end position="800"/>
    </location>
</feature>
<dbReference type="FunFam" id="2.70.150.10:FF:000160">
    <property type="entry name" value="Sarcoplasmic/endoplasmic reticulum calcium ATPase 1"/>
    <property type="match status" value="1"/>
</dbReference>
<evidence type="ECO:0000256" key="1">
    <source>
        <dbReference type="ARBA" id="ARBA00004651"/>
    </source>
</evidence>
<dbReference type="GO" id="GO:0006883">
    <property type="term" value="P:intracellular sodium ion homeostasis"/>
    <property type="evidence" value="ECO:0007669"/>
    <property type="project" value="TreeGrafter"/>
</dbReference>
<dbReference type="InterPro" id="IPR023214">
    <property type="entry name" value="HAD_sf"/>
</dbReference>
<dbReference type="SFLD" id="SFLDG00002">
    <property type="entry name" value="C1.7:_P-type_atpase_like"/>
    <property type="match status" value="1"/>
</dbReference>
<dbReference type="RefSeq" id="WP_117153139.1">
    <property type="nucleotide sequence ID" value="NZ_BMLG01000002.1"/>
</dbReference>
<dbReference type="GO" id="GO:0036376">
    <property type="term" value="P:sodium ion export across plasma membrane"/>
    <property type="evidence" value="ECO:0007669"/>
    <property type="project" value="TreeGrafter"/>
</dbReference>
<dbReference type="InterPro" id="IPR050510">
    <property type="entry name" value="Cation_transp_ATPase_P-type"/>
</dbReference>
<keyword evidence="17" id="KW-1185">Reference proteome</keyword>
<dbReference type="InterPro" id="IPR023299">
    <property type="entry name" value="ATPase_P-typ_cyto_dom_N"/>
</dbReference>
<dbReference type="InterPro" id="IPR036412">
    <property type="entry name" value="HAD-like_sf"/>
</dbReference>
<dbReference type="PANTHER" id="PTHR43294:SF21">
    <property type="entry name" value="CATION TRANSPORTING ATPASE"/>
    <property type="match status" value="1"/>
</dbReference>
<evidence type="ECO:0000259" key="15">
    <source>
        <dbReference type="SMART" id="SM00831"/>
    </source>
</evidence>
<dbReference type="InterPro" id="IPR018303">
    <property type="entry name" value="ATPase_P-typ_P_site"/>
</dbReference>
<feature type="transmembrane region" description="Helical" evidence="14">
    <location>
        <begin position="62"/>
        <end position="80"/>
    </location>
</feature>
<dbReference type="Proteomes" id="UP000618460">
    <property type="component" value="Unassembled WGS sequence"/>
</dbReference>
<gene>
    <name evidence="16" type="ORF">GCM10011351_07610</name>
</gene>
<evidence type="ECO:0000256" key="10">
    <source>
        <dbReference type="ARBA" id="ARBA00022967"/>
    </source>
</evidence>
<evidence type="ECO:0000256" key="13">
    <source>
        <dbReference type="ARBA" id="ARBA00023136"/>
    </source>
</evidence>
<evidence type="ECO:0000256" key="14">
    <source>
        <dbReference type="SAM" id="Phobius"/>
    </source>
</evidence>
<dbReference type="InterPro" id="IPR008250">
    <property type="entry name" value="ATPase_P-typ_transduc_dom_A_sf"/>
</dbReference>
<dbReference type="InterPro" id="IPR001757">
    <property type="entry name" value="P_typ_ATPase"/>
</dbReference>
<feature type="transmembrane region" description="Helical" evidence="14">
    <location>
        <begin position="753"/>
        <end position="776"/>
    </location>
</feature>
<feature type="transmembrane region" description="Helical" evidence="14">
    <location>
        <begin position="711"/>
        <end position="732"/>
    </location>
</feature>
<dbReference type="AlphaFoldDB" id="A0A917TIG2"/>
<accession>A0A917TIG2</accession>
<dbReference type="GO" id="GO:0005524">
    <property type="term" value="F:ATP binding"/>
    <property type="evidence" value="ECO:0007669"/>
    <property type="project" value="UniProtKB-KW"/>
</dbReference>
<keyword evidence="9" id="KW-0460">Magnesium</keyword>
<evidence type="ECO:0000256" key="12">
    <source>
        <dbReference type="ARBA" id="ARBA00023065"/>
    </source>
</evidence>
<keyword evidence="3" id="KW-0813">Transport</keyword>
<dbReference type="Pfam" id="PF00689">
    <property type="entry name" value="Cation_ATPase_C"/>
    <property type="match status" value="1"/>
</dbReference>
<sequence>MDDDAQKNWFAKNIDDLQKELKTDIELGLAEDEVKERLDEFGENKLDDIKKESTLKKIIKQFHDIIIYVLIAATIITFLIEHYIDSAVIGMVVIVNALIGYFQESKAQKALDSIRNMLSVEATVERDGSRVEIDAKQLVRGDVVYLFPGDRVPADIRIVDADNLKVEESALTGESDSVEKQVGALPDDTVLADRINMAFSGTSVTSGTGVGVVVETGNHTEIGKINEQMTEVKEMETPLTKQTAEFGKNITIAVVLIAIAFFVFAYFFRDYEIGELFLSVIAMVVGSIPEGLPAIMSMILAIGVQKMAKRNAIVKSLPSVETLGSVSIINSDKTGTLTKNEMTVKTVITPNQTYSITGEGYAPEGEIQSETKEKDPLLEKFLLATKTANESELFQDENGRWNITGEPTDGCFITLAEKTDLSLPETEEIDKIPFDSSYKYMATLASGEEGRMIYIKGAPGEIFDMLHGNNEFDRNFWEQQMEQMAKHGQRVIAVAYKKVSDQMEDLTHDDVKKDIEFLGLAGIIDPPREEAIQSVKAAQTAGVQVKMITGDHPSTAVAIGKKIGILKNDKAITGKEIDQMSDDELAEVIEDYAVFARTSPANKLRIVKALQKNGEVTSMTGDGVNDAPALKKADIGVAMGIKGTEVSKDASNMILTDDNFSTIVDAIEEGRRVYDNVKKTILFLLPTSAAEGFIVMASILLGISMPLSPVQLLWINMVTAVTISFAFVYEPAEKDVMVRKPREKGSQLLSKYYVFRIFYVAAIVAGTGLIVNTIMVDNGFDHAVANTVTLNIVVFGKMFYLFNVRNEHGFALNKSFFTNKVAFIVCGILIGLQLAITYAPFMHTVFATAPLEFGLWFIPIALGLVVFIVVEMEKYLNRRFFSKH</sequence>
<dbReference type="GO" id="GO:0005391">
    <property type="term" value="F:P-type sodium:potassium-exchanging transporter activity"/>
    <property type="evidence" value="ECO:0007669"/>
    <property type="project" value="TreeGrafter"/>
</dbReference>
<dbReference type="EMBL" id="BMLG01000002">
    <property type="protein sequence ID" value="GGM24346.1"/>
    <property type="molecule type" value="Genomic_DNA"/>
</dbReference>
<evidence type="ECO:0000256" key="6">
    <source>
        <dbReference type="ARBA" id="ARBA00022692"/>
    </source>
</evidence>
<evidence type="ECO:0000313" key="16">
    <source>
        <dbReference type="EMBL" id="GGM24346.1"/>
    </source>
</evidence>
<evidence type="ECO:0000256" key="7">
    <source>
        <dbReference type="ARBA" id="ARBA00022741"/>
    </source>
</evidence>
<evidence type="ECO:0000313" key="17">
    <source>
        <dbReference type="Proteomes" id="UP000618460"/>
    </source>
</evidence>
<keyword evidence="12" id="KW-0406">Ion transport</keyword>
<comment type="similarity">
    <text evidence="2">Belongs to the cation transport ATPase (P-type) (TC 3.A.3) family. Type IIA subfamily.</text>
</comment>
<dbReference type="GO" id="GO:0016887">
    <property type="term" value="F:ATP hydrolysis activity"/>
    <property type="evidence" value="ECO:0007669"/>
    <property type="project" value="InterPro"/>
</dbReference>
<dbReference type="SFLD" id="SFLDF00027">
    <property type="entry name" value="p-type_atpase"/>
    <property type="match status" value="1"/>
</dbReference>
<dbReference type="SFLD" id="SFLDS00003">
    <property type="entry name" value="Haloacid_Dehalogenase"/>
    <property type="match status" value="1"/>
</dbReference>
<dbReference type="OrthoDB" id="9813266at2"/>
<proteinExistence type="inferred from homology"/>
<keyword evidence="7" id="KW-0547">Nucleotide-binding</keyword>
<dbReference type="SUPFAM" id="SSF81665">
    <property type="entry name" value="Calcium ATPase, transmembrane domain M"/>
    <property type="match status" value="1"/>
</dbReference>